<dbReference type="InterPro" id="IPR043129">
    <property type="entry name" value="ATPase_NBD"/>
</dbReference>
<comment type="similarity">
    <text evidence="1">Belongs to the ROK (NagC/XylR) family.</text>
</comment>
<evidence type="ECO:0000256" key="1">
    <source>
        <dbReference type="ARBA" id="ARBA00006479"/>
    </source>
</evidence>
<organism evidence="2 3">
    <name type="scientific">Parabacteroides chartae</name>
    <dbReference type="NCBI Taxonomy" id="1037355"/>
    <lineage>
        <taxon>Bacteria</taxon>
        <taxon>Pseudomonadati</taxon>
        <taxon>Bacteroidota</taxon>
        <taxon>Bacteroidia</taxon>
        <taxon>Bacteroidales</taxon>
        <taxon>Tannerellaceae</taxon>
        <taxon>Parabacteroides</taxon>
    </lineage>
</organism>
<keyword evidence="2" id="KW-0808">Transferase</keyword>
<gene>
    <name evidence="2" type="ORF">SAMN05660349_01315</name>
</gene>
<dbReference type="GO" id="GO:0016301">
    <property type="term" value="F:kinase activity"/>
    <property type="evidence" value="ECO:0007669"/>
    <property type="project" value="UniProtKB-KW"/>
</dbReference>
<dbReference type="AlphaFoldDB" id="A0A1T5BIG1"/>
<keyword evidence="2" id="KW-0418">Kinase</keyword>
<keyword evidence="3" id="KW-1185">Reference proteome</keyword>
<protein>
    <submittedName>
        <fullName evidence="2">Glucokinase</fullName>
    </submittedName>
</protein>
<dbReference type="Proteomes" id="UP000190852">
    <property type="component" value="Unassembled WGS sequence"/>
</dbReference>
<dbReference type="CDD" id="cd23763">
    <property type="entry name" value="ASKHA_ATPase_ROK"/>
    <property type="match status" value="1"/>
</dbReference>
<dbReference type="EMBL" id="FUYQ01000007">
    <property type="protein sequence ID" value="SKB47112.1"/>
    <property type="molecule type" value="Genomic_DNA"/>
</dbReference>
<dbReference type="PANTHER" id="PTHR18964:SF149">
    <property type="entry name" value="BIFUNCTIONAL UDP-N-ACETYLGLUCOSAMINE 2-EPIMERASE_N-ACETYLMANNOSAMINE KINASE"/>
    <property type="match status" value="1"/>
</dbReference>
<dbReference type="PANTHER" id="PTHR18964">
    <property type="entry name" value="ROK (REPRESSOR, ORF, KINASE) FAMILY"/>
    <property type="match status" value="1"/>
</dbReference>
<proteinExistence type="inferred from homology"/>
<sequence>MKKEGSYIGVDLGGTNMRVAKVKDGVIVDLKIWPTPRFAKSCEETIQALISIISEVFDKEVLSIGIGVPSVVDRRAGIVYNVANIPYWEEVHLKELLTQRFSVPVFVDNDANCFALGERYFGKGQTVSNFVGLTIGTGLGGGIIQQGQLLADANCGSGEFGEIPYKEHNLEYYCSGSYFMNAWQTNGKEMYDLAVQQDSRALEAYRQFGLHLADAVKIVVLTLDPQMIVFGGSVADAHRFYEASMLEGLKDFPYPNSICNLQIEFSTLENAGILGAVSLCY</sequence>
<dbReference type="Gene3D" id="3.30.420.40">
    <property type="match status" value="2"/>
</dbReference>
<dbReference type="SUPFAM" id="SSF53067">
    <property type="entry name" value="Actin-like ATPase domain"/>
    <property type="match status" value="1"/>
</dbReference>
<evidence type="ECO:0000313" key="2">
    <source>
        <dbReference type="EMBL" id="SKB47112.1"/>
    </source>
</evidence>
<accession>A0A1T5BIG1</accession>
<dbReference type="RefSeq" id="WP_079682927.1">
    <property type="nucleotide sequence ID" value="NZ_FUYQ01000007.1"/>
</dbReference>
<reference evidence="3" key="1">
    <citation type="submission" date="2017-02" db="EMBL/GenBank/DDBJ databases">
        <authorList>
            <person name="Varghese N."/>
            <person name="Submissions S."/>
        </authorList>
    </citation>
    <scope>NUCLEOTIDE SEQUENCE [LARGE SCALE GENOMIC DNA]</scope>
    <source>
        <strain evidence="3">DSM 24967</strain>
    </source>
</reference>
<dbReference type="InterPro" id="IPR000600">
    <property type="entry name" value="ROK"/>
</dbReference>
<evidence type="ECO:0000313" key="3">
    <source>
        <dbReference type="Proteomes" id="UP000190852"/>
    </source>
</evidence>
<dbReference type="Pfam" id="PF00480">
    <property type="entry name" value="ROK"/>
    <property type="match status" value="1"/>
</dbReference>
<name>A0A1T5BIG1_9BACT</name>